<evidence type="ECO:0000313" key="1">
    <source>
        <dbReference type="EMBL" id="UUN99531.1"/>
    </source>
</evidence>
<dbReference type="RefSeq" id="WP_046761133.1">
    <property type="nucleotide sequence ID" value="NZ_BKNL01000058.1"/>
</dbReference>
<organism evidence="1 2">
    <name type="scientific">Acinetobacter bereziniae</name>
    <name type="common">Acinetobacter genomosp. 10</name>
    <dbReference type="NCBI Taxonomy" id="106648"/>
    <lineage>
        <taxon>Bacteria</taxon>
        <taxon>Pseudomonadati</taxon>
        <taxon>Pseudomonadota</taxon>
        <taxon>Gammaproteobacteria</taxon>
        <taxon>Moraxellales</taxon>
        <taxon>Moraxellaceae</taxon>
        <taxon>Acinetobacter</taxon>
    </lineage>
</organism>
<dbReference type="CDD" id="cd00291">
    <property type="entry name" value="SirA_YedF_YeeD"/>
    <property type="match status" value="1"/>
</dbReference>
<proteinExistence type="predicted"/>
<sequence length="84" mass="9742">MNETLGQMPIDTNPIEIDSMGKPCPMPLLMLKRELKKALPQQMFLLKSSDPHSMIDIARYCEIHQLDCQLTQVSEHEFHYLIES</sequence>
<evidence type="ECO:0000313" key="2">
    <source>
        <dbReference type="Proteomes" id="UP000644140"/>
    </source>
</evidence>
<protein>
    <submittedName>
        <fullName evidence="1">Sulfurtransferase TusA family protein</fullName>
    </submittedName>
</protein>
<dbReference type="Pfam" id="PF01206">
    <property type="entry name" value="TusA"/>
    <property type="match status" value="1"/>
</dbReference>
<accession>A0A8I1A6N2</accession>
<reference evidence="1" key="1">
    <citation type="submission" date="2022-02" db="EMBL/GenBank/DDBJ databases">
        <title>Characterization of Tn125 harboring carbapenem-resistant Acinetobacter bereziniae clinical isolates.</title>
        <authorList>
            <person name="Wong N.-K."/>
            <person name="Pan Q."/>
        </authorList>
    </citation>
    <scope>NUCLEOTIDE SEQUENCE</scope>
    <source>
        <strain evidence="1">GD03393</strain>
    </source>
</reference>
<dbReference type="InterPro" id="IPR036868">
    <property type="entry name" value="TusA-like_sf"/>
</dbReference>
<dbReference type="InterPro" id="IPR001455">
    <property type="entry name" value="TusA-like"/>
</dbReference>
<dbReference type="AlphaFoldDB" id="A0A8I1A6N2"/>
<dbReference type="Gene3D" id="3.30.110.40">
    <property type="entry name" value="TusA-like domain"/>
    <property type="match status" value="1"/>
</dbReference>
<dbReference type="EMBL" id="CP092085">
    <property type="protein sequence ID" value="UUN99531.1"/>
    <property type="molecule type" value="Genomic_DNA"/>
</dbReference>
<dbReference type="Proteomes" id="UP000644140">
    <property type="component" value="Chromosome"/>
</dbReference>
<gene>
    <name evidence="1" type="ORF">I9054_008825</name>
</gene>
<name>A0A8I1A6N2_ACIBZ</name>
<dbReference type="SUPFAM" id="SSF64307">
    <property type="entry name" value="SirA-like"/>
    <property type="match status" value="1"/>
</dbReference>